<dbReference type="EMBL" id="JAMYWD010000001">
    <property type="protein sequence ID" value="KAJ4980239.1"/>
    <property type="molecule type" value="Genomic_DNA"/>
</dbReference>
<protein>
    <submittedName>
        <fullName evidence="2">Uncharacterized protein</fullName>
    </submittedName>
</protein>
<name>A0A9Q0L0T7_9MAGN</name>
<proteinExistence type="predicted"/>
<feature type="region of interest" description="Disordered" evidence="1">
    <location>
        <begin position="162"/>
        <end position="216"/>
    </location>
</feature>
<keyword evidence="3" id="KW-1185">Reference proteome</keyword>
<evidence type="ECO:0000256" key="1">
    <source>
        <dbReference type="SAM" id="MobiDB-lite"/>
    </source>
</evidence>
<organism evidence="2 3">
    <name type="scientific">Protea cynaroides</name>
    <dbReference type="NCBI Taxonomy" id="273540"/>
    <lineage>
        <taxon>Eukaryota</taxon>
        <taxon>Viridiplantae</taxon>
        <taxon>Streptophyta</taxon>
        <taxon>Embryophyta</taxon>
        <taxon>Tracheophyta</taxon>
        <taxon>Spermatophyta</taxon>
        <taxon>Magnoliopsida</taxon>
        <taxon>Proteales</taxon>
        <taxon>Proteaceae</taxon>
        <taxon>Protea</taxon>
    </lineage>
</organism>
<feature type="compositionally biased region" description="Gly residues" evidence="1">
    <location>
        <begin position="15"/>
        <end position="29"/>
    </location>
</feature>
<comment type="caution">
    <text evidence="2">The sequence shown here is derived from an EMBL/GenBank/DDBJ whole genome shotgun (WGS) entry which is preliminary data.</text>
</comment>
<dbReference type="AlphaFoldDB" id="A0A9Q0L0T7"/>
<sequence length="306" mass="32033">MSTTDGGPPLAPGAGTVGRGKGYGRGSGGTTSVIGGVGFQFSKLEDARISAMQVAVPRSLPTNLQNVNLPSQGMNMVGRPSKVGFPSSSIIRVTESLQNPNHNGTLSWMNPSTQGELVIGQANMQRSGVEVLMLVNHSDGGAAQDVAAPVAEPLRFLGFPAMENPPSSISNPPTNIGNKSTRGQSSRVRDRAAKTRKHRQWTAAEKGKGTAPNFSNQECMASGQIPTEQTRPSARSFAGVTAGVPDLNDLCKQKEVGGRSFAQDTRGLPDISSLSDPVISGRVTRVVLSQAVVDKQFAPYQLALVG</sequence>
<evidence type="ECO:0000313" key="3">
    <source>
        <dbReference type="Proteomes" id="UP001141806"/>
    </source>
</evidence>
<accession>A0A9Q0L0T7</accession>
<feature type="region of interest" description="Disordered" evidence="1">
    <location>
        <begin position="1"/>
        <end position="29"/>
    </location>
</feature>
<dbReference type="Proteomes" id="UP001141806">
    <property type="component" value="Unassembled WGS sequence"/>
</dbReference>
<feature type="compositionally biased region" description="Low complexity" evidence="1">
    <location>
        <begin position="164"/>
        <end position="178"/>
    </location>
</feature>
<reference evidence="2" key="1">
    <citation type="journal article" date="2023" name="Plant J.">
        <title>The genome of the king protea, Protea cynaroides.</title>
        <authorList>
            <person name="Chang J."/>
            <person name="Duong T.A."/>
            <person name="Schoeman C."/>
            <person name="Ma X."/>
            <person name="Roodt D."/>
            <person name="Barker N."/>
            <person name="Li Z."/>
            <person name="Van de Peer Y."/>
            <person name="Mizrachi E."/>
        </authorList>
    </citation>
    <scope>NUCLEOTIDE SEQUENCE</scope>
    <source>
        <tissue evidence="2">Young leaves</tissue>
    </source>
</reference>
<evidence type="ECO:0000313" key="2">
    <source>
        <dbReference type="EMBL" id="KAJ4980239.1"/>
    </source>
</evidence>
<gene>
    <name evidence="2" type="ORF">NE237_031076</name>
</gene>